<gene>
    <name evidence="2" type="ORF">OW157_03980</name>
</gene>
<dbReference type="Pfam" id="PF00561">
    <property type="entry name" value="Abhydrolase_1"/>
    <property type="match status" value="1"/>
</dbReference>
<dbReference type="SUPFAM" id="SSF53474">
    <property type="entry name" value="alpha/beta-Hydrolases"/>
    <property type="match status" value="1"/>
</dbReference>
<keyword evidence="3" id="KW-1185">Reference proteome</keyword>
<dbReference type="InterPro" id="IPR052920">
    <property type="entry name" value="DNA-binding_regulatory"/>
</dbReference>
<organism evidence="2 3">
    <name type="scientific">Aerococcus kribbianus</name>
    <dbReference type="NCBI Taxonomy" id="2999064"/>
    <lineage>
        <taxon>Bacteria</taxon>
        <taxon>Bacillati</taxon>
        <taxon>Bacillota</taxon>
        <taxon>Bacilli</taxon>
        <taxon>Lactobacillales</taxon>
        <taxon>Aerococcaceae</taxon>
        <taxon>Aerococcus</taxon>
    </lineage>
</organism>
<dbReference type="Gene3D" id="3.40.50.1820">
    <property type="entry name" value="alpha/beta hydrolase"/>
    <property type="match status" value="1"/>
</dbReference>
<comment type="caution">
    <text evidence="2">The sequence shown here is derived from an EMBL/GenBank/DDBJ whole genome shotgun (WGS) entry which is preliminary data.</text>
</comment>
<protein>
    <submittedName>
        <fullName evidence="2">Alpha/beta fold hydrolase</fullName>
    </submittedName>
</protein>
<dbReference type="EMBL" id="JAPRFR010000001">
    <property type="protein sequence ID" value="MCZ0725729.1"/>
    <property type="molecule type" value="Genomic_DNA"/>
</dbReference>
<dbReference type="InterPro" id="IPR029058">
    <property type="entry name" value="AB_hydrolase_fold"/>
</dbReference>
<evidence type="ECO:0000313" key="3">
    <source>
        <dbReference type="Proteomes" id="UP001146670"/>
    </source>
</evidence>
<proteinExistence type="predicted"/>
<evidence type="ECO:0000259" key="1">
    <source>
        <dbReference type="Pfam" id="PF00561"/>
    </source>
</evidence>
<dbReference type="InterPro" id="IPR000073">
    <property type="entry name" value="AB_hydrolase_1"/>
</dbReference>
<reference evidence="2" key="1">
    <citation type="submission" date="2022-12" db="EMBL/GenBank/DDBJ databases">
        <title>Description and comparative metabolic analysis of Aerococcus sp. nov., isolated from the feces of a pig.</title>
        <authorList>
            <person name="Chang Y.-H."/>
        </authorList>
    </citation>
    <scope>NUCLEOTIDE SEQUENCE</scope>
    <source>
        <strain evidence="2">YH-aer222</strain>
    </source>
</reference>
<dbReference type="Proteomes" id="UP001146670">
    <property type="component" value="Unassembled WGS sequence"/>
</dbReference>
<dbReference type="GO" id="GO:0016787">
    <property type="term" value="F:hydrolase activity"/>
    <property type="evidence" value="ECO:0007669"/>
    <property type="project" value="UniProtKB-KW"/>
</dbReference>
<dbReference type="PANTHER" id="PTHR43358">
    <property type="entry name" value="ALPHA/BETA-HYDROLASE"/>
    <property type="match status" value="1"/>
</dbReference>
<name>A0A9X3JGM7_9LACT</name>
<keyword evidence="2" id="KW-0378">Hydrolase</keyword>
<accession>A0A9X3JGM7</accession>
<sequence>MKKWKLAIVILLGLIMVAFAGVTYLTGQEVFNGVTHLTSQEETLENEKHYQEGYENLIVPLEPESASLSSSQGNYDIPYLYLENDQAKGIVVMVHGLGGTKKTLAPIMRTFYDMGYSVISYDQANSGQSQANYNTFGVLESYDTLDVLAFAQEEVADGPVVLWGESYGGATAVMAAARDQERDQMIDYLILDCPLADSNEMIDQVFQLVTDETGIPISYLKWSGDLFNRVKLNVRFADRDASEWANQITIPVFITNADQDQLTPPHMAQDIYQAIPHDQKYLETMQGYGHCEFTYSEPEAYQAMLAEFLQDD</sequence>
<feature type="domain" description="AB hydrolase-1" evidence="1">
    <location>
        <begin position="90"/>
        <end position="203"/>
    </location>
</feature>
<dbReference type="PANTHER" id="PTHR43358:SF4">
    <property type="entry name" value="ALPHA_BETA HYDROLASE FOLD-1 DOMAIN-CONTAINING PROTEIN"/>
    <property type="match status" value="1"/>
</dbReference>
<dbReference type="AlphaFoldDB" id="A0A9X3JGM7"/>
<dbReference type="RefSeq" id="WP_268752042.1">
    <property type="nucleotide sequence ID" value="NZ_JAPRFQ010000001.1"/>
</dbReference>
<evidence type="ECO:0000313" key="2">
    <source>
        <dbReference type="EMBL" id="MCZ0725729.1"/>
    </source>
</evidence>